<accession>A0A9E6RDV4</accession>
<protein>
    <recommendedName>
        <fullName evidence="2">histidine kinase</fullName>
        <ecNumber evidence="2">2.7.13.3</ecNumber>
    </recommendedName>
</protein>
<feature type="transmembrane region" description="Helical" evidence="7">
    <location>
        <begin position="501"/>
        <end position="524"/>
    </location>
</feature>
<dbReference type="InterPro" id="IPR003594">
    <property type="entry name" value="HATPase_dom"/>
</dbReference>
<feature type="transmembrane region" description="Helical" evidence="7">
    <location>
        <begin position="115"/>
        <end position="137"/>
    </location>
</feature>
<keyword evidence="4" id="KW-0808">Transferase</keyword>
<dbReference type="InterPro" id="IPR001789">
    <property type="entry name" value="Sig_transdc_resp-reg_receiver"/>
</dbReference>
<dbReference type="PROSITE" id="PS50110">
    <property type="entry name" value="RESPONSE_REGULATORY"/>
    <property type="match status" value="1"/>
</dbReference>
<sequence>MGDRGSTSGAARVLLHKGEIVWEAVFCTALRQGVAILRSGAQILTDRLRIVPVRRRYNQFVANETLEDYALRFTAKARRWSAVRVGNTALGAVSFLALEAIGGAITLSYGFENALAAIVVVSALIFLTGLPIAYYAARDGLDIDLLTRGAGFGYIGSTITSLIYASFTFIFFAIEAAIMALALELCFGLPLAIGYIVSAVVVIPIVTHGIAWISRFQVWTQPLWIILHLTPLIFIAAKGDASFAQWIGYEGANPHGGTLNLLGAGAAGAVVFALVAQIGEQVDILRFMPERKVSGRAAWWSALLAAGPGWIIPGAVKMLIGSFLAILALRHGVPASHAGEPTQMYLIAFGYVTSWPAVALGLTAAFVVVSQLKINVTNAYAGSIAWSNFFSRLTHAHPGRIVWLFFNVGIAVLLMEAGIYKTLEHTLGLYSIVAVAWLGALVADLTINKPLGLSPKRIEFKRAHLYDINPVGVGAMVVATAVAMVSYAGAFGPYPQALAPFVALLVAMVAAPLIAIATGGKYYLARKPRAEWRLRPSLTCKVCENAFEPEDMAHCPVYSGAICSLCCSIDARCRDGCKPHARYQAQVVDVITALMPQRWIARLNTRTAHFSGVFATLLGILSLVLLLVHFIAAKTAPEEAAAVAGTLWAVFLILAIIAGVAAWLFVLAHESREIAQEESSRQTSALMREIEAHKKTDAALQRAKEVAEAANLAKSRYVVGINHELRTPLNAVLGYAQLLDAESGLSPKAQTGVRVIRRSAEHLAGLLDGLLDIAKVEAGRLKLSREDIWTREFLAQLADMFRLQATAKGVDFAFEGDGALPPVVRGDGKRLRQVLINLLSNAVKFTDAGKVTLRVTYRSQVATFEILDTGHGVRPEDRDRIFEPFERGGAALANLQPGMGLGLTITKLLVEVMGGEISLETEAGRGSAFKVKLMLPHAANARPPVVATERVVGYLGRRRLVLVVDDDGDQRNLMRETLEPIGFTMLSANDGAAALHITSHRMPDLVLLDVSMPGKSGWEIARELREAAPDIRIIMMSANIGESSGQEGRAPDHDAAMPKPIDLQALLGHVERLLRLTFVTETEAPSLAPLPVLDAPPPRPSARHVEELTRLGEMGYIAGIEAKLIELETADLGAGPFVTAAREKIRAFDLRGYMKMLEPETTRERGDV</sequence>
<reference evidence="10" key="1">
    <citation type="submission" date="2021-08" db="EMBL/GenBank/DDBJ databases">
        <authorList>
            <person name="Zhang H."/>
            <person name="Xu M."/>
            <person name="Yu Z."/>
            <person name="Yang L."/>
            <person name="Cai Y."/>
        </authorList>
    </citation>
    <scope>NUCLEOTIDE SEQUENCE</scope>
    <source>
        <strain evidence="10">CHL1</strain>
    </source>
</reference>
<dbReference type="PANTHER" id="PTHR43047">
    <property type="entry name" value="TWO-COMPONENT HISTIDINE PROTEIN KINASE"/>
    <property type="match status" value="1"/>
</dbReference>
<dbReference type="SUPFAM" id="SSF55874">
    <property type="entry name" value="ATPase domain of HSP90 chaperone/DNA topoisomerase II/histidine kinase"/>
    <property type="match status" value="1"/>
</dbReference>
<feature type="transmembrane region" description="Helical" evidence="7">
    <location>
        <begin position="645"/>
        <end position="666"/>
    </location>
</feature>
<feature type="transmembrane region" description="Helical" evidence="7">
    <location>
        <begin position="468"/>
        <end position="489"/>
    </location>
</feature>
<proteinExistence type="predicted"/>
<dbReference type="SUPFAM" id="SSF52172">
    <property type="entry name" value="CheY-like"/>
    <property type="match status" value="1"/>
</dbReference>
<feature type="transmembrane region" description="Helical" evidence="7">
    <location>
        <begin position="401"/>
        <end position="421"/>
    </location>
</feature>
<keyword evidence="11" id="KW-1185">Reference proteome</keyword>
<dbReference type="PRINTS" id="PR00344">
    <property type="entry name" value="BCTRLSENSOR"/>
</dbReference>
<organism evidence="10 11">
    <name type="scientific">Chenggangzhangella methanolivorans</name>
    <dbReference type="NCBI Taxonomy" id="1437009"/>
    <lineage>
        <taxon>Bacteria</taxon>
        <taxon>Pseudomonadati</taxon>
        <taxon>Pseudomonadota</taxon>
        <taxon>Alphaproteobacteria</taxon>
        <taxon>Hyphomicrobiales</taxon>
        <taxon>Methylopilaceae</taxon>
        <taxon>Chenggangzhangella</taxon>
    </lineage>
</organism>
<comment type="catalytic activity">
    <reaction evidence="1">
        <text>ATP + protein L-histidine = ADP + protein N-phospho-L-histidine.</text>
        <dbReference type="EC" id="2.7.13.3"/>
    </reaction>
</comment>
<dbReference type="AlphaFoldDB" id="A0A9E6RDV4"/>
<dbReference type="Pfam" id="PF02518">
    <property type="entry name" value="HATPase_c"/>
    <property type="match status" value="1"/>
</dbReference>
<feature type="transmembrane region" description="Helical" evidence="7">
    <location>
        <begin position="346"/>
        <end position="369"/>
    </location>
</feature>
<dbReference type="KEGG" id="cmet:K6K41_19290"/>
<dbReference type="CDD" id="cd16922">
    <property type="entry name" value="HATPase_EvgS-ArcB-TorS-like"/>
    <property type="match status" value="1"/>
</dbReference>
<evidence type="ECO:0000256" key="3">
    <source>
        <dbReference type="ARBA" id="ARBA00022553"/>
    </source>
</evidence>
<evidence type="ECO:0000256" key="5">
    <source>
        <dbReference type="ARBA" id="ARBA00022777"/>
    </source>
</evidence>
<feature type="domain" description="Response regulatory" evidence="9">
    <location>
        <begin position="960"/>
        <end position="1074"/>
    </location>
</feature>
<keyword evidence="5" id="KW-0418">Kinase</keyword>
<name>A0A9E6RDV4_9HYPH</name>
<dbReference type="SUPFAM" id="SSF47384">
    <property type="entry name" value="Homodimeric domain of signal transducing histidine kinase"/>
    <property type="match status" value="1"/>
</dbReference>
<dbReference type="InterPro" id="IPR011006">
    <property type="entry name" value="CheY-like_superfamily"/>
</dbReference>
<dbReference type="Pfam" id="PF00072">
    <property type="entry name" value="Response_reg"/>
    <property type="match status" value="1"/>
</dbReference>
<gene>
    <name evidence="10" type="ORF">K6K41_19290</name>
</gene>
<evidence type="ECO:0000313" key="11">
    <source>
        <dbReference type="Proteomes" id="UP000825701"/>
    </source>
</evidence>
<dbReference type="EC" id="2.7.13.3" evidence="2"/>
<evidence type="ECO:0000256" key="4">
    <source>
        <dbReference type="ARBA" id="ARBA00022679"/>
    </source>
</evidence>
<dbReference type="CDD" id="cd00082">
    <property type="entry name" value="HisKA"/>
    <property type="match status" value="1"/>
</dbReference>
<feature type="domain" description="Histidine kinase" evidence="8">
    <location>
        <begin position="720"/>
        <end position="937"/>
    </location>
</feature>
<dbReference type="EMBL" id="CP081869">
    <property type="protein sequence ID" value="QZN99001.1"/>
    <property type="molecule type" value="Genomic_DNA"/>
</dbReference>
<dbReference type="SMART" id="SM00388">
    <property type="entry name" value="HisKA"/>
    <property type="match status" value="1"/>
</dbReference>
<feature type="transmembrane region" description="Helical" evidence="7">
    <location>
        <begin position="149"/>
        <end position="174"/>
    </location>
</feature>
<dbReference type="CDD" id="cd17574">
    <property type="entry name" value="REC_OmpR"/>
    <property type="match status" value="1"/>
</dbReference>
<feature type="transmembrane region" description="Helical" evidence="7">
    <location>
        <begin position="257"/>
        <end position="276"/>
    </location>
</feature>
<dbReference type="PANTHER" id="PTHR43047:SF72">
    <property type="entry name" value="OSMOSENSING HISTIDINE PROTEIN KINASE SLN1"/>
    <property type="match status" value="1"/>
</dbReference>
<evidence type="ECO:0000259" key="8">
    <source>
        <dbReference type="PROSITE" id="PS50109"/>
    </source>
</evidence>
<dbReference type="GO" id="GO:0005886">
    <property type="term" value="C:plasma membrane"/>
    <property type="evidence" value="ECO:0007669"/>
    <property type="project" value="TreeGrafter"/>
</dbReference>
<feature type="transmembrane region" description="Helical" evidence="7">
    <location>
        <begin position="218"/>
        <end position="237"/>
    </location>
</feature>
<evidence type="ECO:0000259" key="9">
    <source>
        <dbReference type="PROSITE" id="PS50110"/>
    </source>
</evidence>
<evidence type="ECO:0000256" key="6">
    <source>
        <dbReference type="PROSITE-ProRule" id="PRU00169"/>
    </source>
</evidence>
<evidence type="ECO:0000256" key="7">
    <source>
        <dbReference type="SAM" id="Phobius"/>
    </source>
</evidence>
<dbReference type="GO" id="GO:0009927">
    <property type="term" value="F:histidine phosphotransfer kinase activity"/>
    <property type="evidence" value="ECO:0007669"/>
    <property type="project" value="TreeGrafter"/>
</dbReference>
<dbReference type="GO" id="GO:0000155">
    <property type="term" value="F:phosphorelay sensor kinase activity"/>
    <property type="evidence" value="ECO:0007669"/>
    <property type="project" value="InterPro"/>
</dbReference>
<dbReference type="Gene3D" id="3.30.565.10">
    <property type="entry name" value="Histidine kinase-like ATPase, C-terminal domain"/>
    <property type="match status" value="1"/>
</dbReference>
<dbReference type="InterPro" id="IPR036097">
    <property type="entry name" value="HisK_dim/P_sf"/>
</dbReference>
<dbReference type="InterPro" id="IPR036890">
    <property type="entry name" value="HATPase_C_sf"/>
</dbReference>
<dbReference type="Gene3D" id="3.40.50.2300">
    <property type="match status" value="1"/>
</dbReference>
<feature type="modified residue" description="4-aspartylphosphate" evidence="6">
    <location>
        <position position="1009"/>
    </location>
</feature>
<feature type="transmembrane region" description="Helical" evidence="7">
    <location>
        <begin position="297"/>
        <end position="326"/>
    </location>
</feature>
<keyword evidence="3 6" id="KW-0597">Phosphoprotein</keyword>
<keyword evidence="7" id="KW-1133">Transmembrane helix</keyword>
<dbReference type="PROSITE" id="PS50109">
    <property type="entry name" value="HIS_KIN"/>
    <property type="match status" value="1"/>
</dbReference>
<evidence type="ECO:0000256" key="2">
    <source>
        <dbReference type="ARBA" id="ARBA00012438"/>
    </source>
</evidence>
<feature type="transmembrane region" description="Helical" evidence="7">
    <location>
        <begin position="88"/>
        <end position="109"/>
    </location>
</feature>
<evidence type="ECO:0000313" key="10">
    <source>
        <dbReference type="EMBL" id="QZN99001.1"/>
    </source>
</evidence>
<dbReference type="Gene3D" id="1.10.287.130">
    <property type="match status" value="1"/>
</dbReference>
<keyword evidence="7" id="KW-0812">Transmembrane</keyword>
<dbReference type="Gene3D" id="1.10.4160.10">
    <property type="entry name" value="Hydantoin permease"/>
    <property type="match status" value="1"/>
</dbReference>
<dbReference type="InterPro" id="IPR005467">
    <property type="entry name" value="His_kinase_dom"/>
</dbReference>
<keyword evidence="7" id="KW-0472">Membrane</keyword>
<dbReference type="Proteomes" id="UP000825701">
    <property type="component" value="Chromosome"/>
</dbReference>
<dbReference type="Pfam" id="PF00512">
    <property type="entry name" value="HisKA"/>
    <property type="match status" value="1"/>
</dbReference>
<dbReference type="SMART" id="SM00448">
    <property type="entry name" value="REC"/>
    <property type="match status" value="1"/>
</dbReference>
<feature type="transmembrane region" description="Helical" evidence="7">
    <location>
        <begin position="608"/>
        <end position="633"/>
    </location>
</feature>
<evidence type="ECO:0000256" key="1">
    <source>
        <dbReference type="ARBA" id="ARBA00000085"/>
    </source>
</evidence>
<feature type="transmembrane region" description="Helical" evidence="7">
    <location>
        <begin position="427"/>
        <end position="447"/>
    </location>
</feature>
<dbReference type="InterPro" id="IPR004358">
    <property type="entry name" value="Sig_transdc_His_kin-like_C"/>
</dbReference>
<feature type="transmembrane region" description="Helical" evidence="7">
    <location>
        <begin position="180"/>
        <end position="206"/>
    </location>
</feature>
<dbReference type="SMART" id="SM00387">
    <property type="entry name" value="HATPase_c"/>
    <property type="match status" value="1"/>
</dbReference>
<dbReference type="InterPro" id="IPR003661">
    <property type="entry name" value="HisK_dim/P_dom"/>
</dbReference>